<reference evidence="2" key="1">
    <citation type="submission" date="2013-12" db="EMBL/GenBank/DDBJ databases">
        <title>The Genome Sequence of Aphanomyces astaci APO3.</title>
        <authorList>
            <consortium name="The Broad Institute Genomics Platform"/>
            <person name="Russ C."/>
            <person name="Tyler B."/>
            <person name="van West P."/>
            <person name="Dieguez-Uribeondo J."/>
            <person name="Young S.K."/>
            <person name="Zeng Q."/>
            <person name="Gargeya S."/>
            <person name="Fitzgerald M."/>
            <person name="Abouelleil A."/>
            <person name="Alvarado L."/>
            <person name="Chapman S.B."/>
            <person name="Gainer-Dewar J."/>
            <person name="Goldberg J."/>
            <person name="Griggs A."/>
            <person name="Gujja S."/>
            <person name="Hansen M."/>
            <person name="Howarth C."/>
            <person name="Imamovic A."/>
            <person name="Ireland A."/>
            <person name="Larimer J."/>
            <person name="McCowan C."/>
            <person name="Murphy C."/>
            <person name="Pearson M."/>
            <person name="Poon T.W."/>
            <person name="Priest M."/>
            <person name="Roberts A."/>
            <person name="Saif S."/>
            <person name="Shea T."/>
            <person name="Sykes S."/>
            <person name="Wortman J."/>
            <person name="Nusbaum C."/>
            <person name="Birren B."/>
        </authorList>
    </citation>
    <scope>NUCLEOTIDE SEQUENCE [LARGE SCALE GENOMIC DNA]</scope>
    <source>
        <strain evidence="2">APO3</strain>
    </source>
</reference>
<name>W4H7U3_APHAT</name>
<dbReference type="PANTHER" id="PTHR35455">
    <property type="entry name" value="UNNAMED PRODUCT"/>
    <property type="match status" value="1"/>
</dbReference>
<keyword evidence="1" id="KW-0732">Signal</keyword>
<dbReference type="EMBL" id="KI913115">
    <property type="protein sequence ID" value="ETV87977.1"/>
    <property type="molecule type" value="Genomic_DNA"/>
</dbReference>
<evidence type="ECO:0000256" key="1">
    <source>
        <dbReference type="SAM" id="SignalP"/>
    </source>
</evidence>
<dbReference type="VEuPathDB" id="FungiDB:H257_01373"/>
<dbReference type="GeneID" id="20803369"/>
<dbReference type="InterPro" id="IPR031985">
    <property type="entry name" value="DUF4787"/>
</dbReference>
<dbReference type="PANTHER" id="PTHR35455:SF1">
    <property type="entry name" value="AGAP005842-PA"/>
    <property type="match status" value="1"/>
</dbReference>
<dbReference type="RefSeq" id="XP_009822840.1">
    <property type="nucleotide sequence ID" value="XM_009824538.1"/>
</dbReference>
<gene>
    <name evidence="2" type="ORF">H257_01373</name>
</gene>
<organism evidence="2">
    <name type="scientific">Aphanomyces astaci</name>
    <name type="common">Crayfish plague agent</name>
    <dbReference type="NCBI Taxonomy" id="112090"/>
    <lineage>
        <taxon>Eukaryota</taxon>
        <taxon>Sar</taxon>
        <taxon>Stramenopiles</taxon>
        <taxon>Oomycota</taxon>
        <taxon>Saprolegniomycetes</taxon>
        <taxon>Saprolegniales</taxon>
        <taxon>Verrucalvaceae</taxon>
        <taxon>Aphanomyces</taxon>
    </lineage>
</organism>
<protein>
    <submittedName>
        <fullName evidence="2">Uncharacterized protein</fullName>
    </submittedName>
</protein>
<evidence type="ECO:0000313" key="2">
    <source>
        <dbReference type="EMBL" id="ETV87977.1"/>
    </source>
</evidence>
<sequence>MRATLWLVTFWMAMVSAKSKQHSRVDRMWRVQKKSCESNECRHLDLMTNMNCVHECISPTCFTEVYASEPLEDGEIDEYRYNKFLTCVRNDYRLRARRPSKDEL</sequence>
<dbReference type="AlphaFoldDB" id="W4H7U3"/>
<accession>W4H7U3</accession>
<dbReference type="OrthoDB" id="1915375at2759"/>
<feature type="chain" id="PRO_5004842889" evidence="1">
    <location>
        <begin position="20"/>
        <end position="104"/>
    </location>
</feature>
<dbReference type="Pfam" id="PF16029">
    <property type="entry name" value="DUF4787"/>
    <property type="match status" value="1"/>
</dbReference>
<feature type="signal peptide" evidence="1">
    <location>
        <begin position="1"/>
        <end position="19"/>
    </location>
</feature>
<proteinExistence type="predicted"/>